<evidence type="ECO:0000256" key="1">
    <source>
        <dbReference type="SAM" id="Coils"/>
    </source>
</evidence>
<dbReference type="Gene3D" id="1.20.5.170">
    <property type="match status" value="1"/>
</dbReference>
<accession>A0A0D2F7F2</accession>
<organism evidence="4 5">
    <name type="scientific">Phialophora macrospora</name>
    <dbReference type="NCBI Taxonomy" id="1851006"/>
    <lineage>
        <taxon>Eukaryota</taxon>
        <taxon>Fungi</taxon>
        <taxon>Dikarya</taxon>
        <taxon>Ascomycota</taxon>
        <taxon>Pezizomycotina</taxon>
        <taxon>Eurotiomycetes</taxon>
        <taxon>Chaetothyriomycetidae</taxon>
        <taxon>Chaetothyriales</taxon>
        <taxon>Herpotrichiellaceae</taxon>
        <taxon>Phialophora</taxon>
    </lineage>
</organism>
<keyword evidence="1" id="KW-0175">Coiled coil</keyword>
<dbReference type="Pfam" id="PF11905">
    <property type="entry name" value="DUF3425"/>
    <property type="match status" value="1"/>
</dbReference>
<dbReference type="PROSITE" id="PS00036">
    <property type="entry name" value="BZIP_BASIC"/>
    <property type="match status" value="1"/>
</dbReference>
<evidence type="ECO:0000256" key="2">
    <source>
        <dbReference type="SAM" id="MobiDB-lite"/>
    </source>
</evidence>
<dbReference type="GO" id="GO:0003700">
    <property type="term" value="F:DNA-binding transcription factor activity"/>
    <property type="evidence" value="ECO:0007669"/>
    <property type="project" value="InterPro"/>
</dbReference>
<dbReference type="EMBL" id="KN846961">
    <property type="protein sequence ID" value="KIW63923.1"/>
    <property type="molecule type" value="Genomic_DNA"/>
</dbReference>
<protein>
    <recommendedName>
        <fullName evidence="3">BZIP domain-containing protein</fullName>
    </recommendedName>
</protein>
<dbReference type="InterPro" id="IPR021833">
    <property type="entry name" value="DUF3425"/>
</dbReference>
<evidence type="ECO:0000259" key="3">
    <source>
        <dbReference type="PROSITE" id="PS00036"/>
    </source>
</evidence>
<evidence type="ECO:0000313" key="5">
    <source>
        <dbReference type="Proteomes" id="UP000054266"/>
    </source>
</evidence>
<dbReference type="HOGENOM" id="CLU_038488_0_0_1"/>
<sequence length="504" mass="57311">MDGNPAREGHILDDAKKLRNRLSQRAFRARQSHRIKQLERMLDSTATTESQEVLDLKAENQELRNRLLLCQQTMQSMSLKMHNLSQAAADFLWPTPSDTNSDQSRTASRASSRRALEQLEPMVESAQATTTQQNHLAVAKPRPPQMLSPLVQPQLCRLDYMGFEAFSKIMDSGPVLLQGPIGCLRRTNSPFSDHLSAVEYSFGNELVKPEVKGSLQMLSLTKAVNFMFSMFVNLAWEHGVAFFTFTQAYRAVAPILNYRINPTAENYARIVENYRPTRLQMSVSYPCIIDWMPWPSMRERLIMHHSTNPHLDQVVVDVGCGFCVQVDLSEYIAGIEPVIGHMRVWDLVTAMAPPKKPKRVVNEDGLLDDTAAQALSEDDDDVPWVDPLQDMPCDEDRTCDLPAPSAEVLFESRSFALRAFKKLIKKGERMQEFNMIPSFFEKYPELFDPAHNYIAYGPRLRPRVPYEPVKSPPDANRESMLRYVQLTNLAIRTVSEKSPPMYAG</sequence>
<feature type="compositionally biased region" description="Polar residues" evidence="2">
    <location>
        <begin position="126"/>
        <end position="135"/>
    </location>
</feature>
<dbReference type="PANTHER" id="PTHR37012:SF2">
    <property type="entry name" value="BZIP DOMAIN-CONTAINING PROTEIN-RELATED"/>
    <property type="match status" value="1"/>
</dbReference>
<reference evidence="4 5" key="1">
    <citation type="submission" date="2015-01" db="EMBL/GenBank/DDBJ databases">
        <title>The Genome Sequence of Capronia semiimmersa CBS27337.</title>
        <authorList>
            <consortium name="The Broad Institute Genomics Platform"/>
            <person name="Cuomo C."/>
            <person name="de Hoog S."/>
            <person name="Gorbushina A."/>
            <person name="Stielow B."/>
            <person name="Teixiera M."/>
            <person name="Abouelleil A."/>
            <person name="Chapman S.B."/>
            <person name="Priest M."/>
            <person name="Young S.K."/>
            <person name="Wortman J."/>
            <person name="Nusbaum C."/>
            <person name="Birren B."/>
        </authorList>
    </citation>
    <scope>NUCLEOTIDE SEQUENCE [LARGE SCALE GENOMIC DNA]</scope>
    <source>
        <strain evidence="4 5">CBS 27337</strain>
    </source>
</reference>
<dbReference type="InterPro" id="IPR004827">
    <property type="entry name" value="bZIP"/>
</dbReference>
<dbReference type="CDD" id="cd14688">
    <property type="entry name" value="bZIP_YAP"/>
    <property type="match status" value="1"/>
</dbReference>
<keyword evidence="5" id="KW-1185">Reference proteome</keyword>
<name>A0A0D2F7F2_9EURO</name>
<gene>
    <name evidence="4" type="ORF">PV04_08887</name>
</gene>
<evidence type="ECO:0000313" key="4">
    <source>
        <dbReference type="EMBL" id="KIW63923.1"/>
    </source>
</evidence>
<dbReference type="SUPFAM" id="SSF57959">
    <property type="entry name" value="Leucine zipper domain"/>
    <property type="match status" value="1"/>
</dbReference>
<feature type="coiled-coil region" evidence="1">
    <location>
        <begin position="46"/>
        <end position="73"/>
    </location>
</feature>
<feature type="region of interest" description="Disordered" evidence="2">
    <location>
        <begin position="95"/>
        <end position="114"/>
    </location>
</feature>
<dbReference type="AlphaFoldDB" id="A0A0D2F7F2"/>
<proteinExistence type="predicted"/>
<feature type="domain" description="BZIP" evidence="3">
    <location>
        <begin position="16"/>
        <end position="30"/>
    </location>
</feature>
<dbReference type="InterPro" id="IPR046347">
    <property type="entry name" value="bZIP_sf"/>
</dbReference>
<dbReference type="PANTHER" id="PTHR37012">
    <property type="entry name" value="B-ZIP TRANSCRIPTION FACTOR (EUROFUNG)-RELATED"/>
    <property type="match status" value="1"/>
</dbReference>
<dbReference type="Proteomes" id="UP000054266">
    <property type="component" value="Unassembled WGS sequence"/>
</dbReference>
<feature type="region of interest" description="Disordered" evidence="2">
    <location>
        <begin position="121"/>
        <end position="145"/>
    </location>
</feature>